<evidence type="ECO:0000256" key="1">
    <source>
        <dbReference type="ARBA" id="ARBA00004141"/>
    </source>
</evidence>
<proteinExistence type="predicted"/>
<dbReference type="PRINTS" id="PR00762">
    <property type="entry name" value="CLCHANNEL"/>
</dbReference>
<feature type="transmembrane region" description="Helical" evidence="10">
    <location>
        <begin position="304"/>
        <end position="323"/>
    </location>
</feature>
<keyword evidence="7" id="KW-0869">Chloride channel</keyword>
<dbReference type="SUPFAM" id="SSF54631">
    <property type="entry name" value="CBS-domain pair"/>
    <property type="match status" value="1"/>
</dbReference>
<keyword evidence="4 10" id="KW-1133">Transmembrane helix</keyword>
<evidence type="ECO:0000256" key="6">
    <source>
        <dbReference type="ARBA" id="ARBA00023136"/>
    </source>
</evidence>
<dbReference type="Pfam" id="PF00571">
    <property type="entry name" value="CBS"/>
    <property type="match status" value="2"/>
</dbReference>
<feature type="transmembrane region" description="Helical" evidence="10">
    <location>
        <begin position="275"/>
        <end position="292"/>
    </location>
</feature>
<gene>
    <name evidence="12" type="ORF">MNBD_DELTA04-431</name>
</gene>
<sequence length="595" mass="63919">MHSKIRWQSFLPGENTRLIVIAALIGIMAGVAIIVFRETEELVHEYIFVNGYDLLRIGEGGWRRFLLPLLPISGMVLLIPLSLFFPGKVNGYGFPRFLRKVNLENGVIRARTLGIKIIAASLTIGSGNSAGVEGPIAQIGGTLGSQIGQLSRVSGKRMKVYVAAGCAGGIAGIFNAPIAGIFFAAEIVLLGSYEISSFAALVIASALATVVTRAYYGAVPIFPIPDYCMVNPFVEIPLYVVMAVIVGLLAVVYIRGFYYVRDKFRALPVHEQLKPIIGGLMVGLIGIAFPQVMGDGYKVIETTLAGQGTIGVLMALVVLKAVATSITLGSGGAGGVFAPALFIGAVIGGAFGGIVHYLLPAYTASAGAYATIGIGAFLAASTHAPLTAIFLLFEMTGNYMIVIPVMLTSIVGTIVAGKFCEDSIDTVDFSREGINLHEGREVSIMKSIKVGKAITEDVNFISEDANVNYLLELFRMARNSFYFPVIDQAGKMVGVVSMQDVKNILHDEKQRASHLVGDICSRDVIMMTPDDNLYNAMRLFDIKGIDEIPVVESQEEPWVLGMIRRQDVIAAYNHEVLERGIAEKAETIWIPSSSP</sequence>
<evidence type="ECO:0000256" key="3">
    <source>
        <dbReference type="ARBA" id="ARBA00022692"/>
    </source>
</evidence>
<dbReference type="InterPro" id="IPR000644">
    <property type="entry name" value="CBS_dom"/>
</dbReference>
<feature type="domain" description="CBS" evidence="11">
    <location>
        <begin position="520"/>
        <end position="579"/>
    </location>
</feature>
<keyword evidence="3 10" id="KW-0812">Transmembrane</keyword>
<name>A0A3B0W9G4_9ZZZZ</name>
<evidence type="ECO:0000259" key="11">
    <source>
        <dbReference type="PROSITE" id="PS51371"/>
    </source>
</evidence>
<comment type="subcellular location">
    <subcellularLocation>
        <location evidence="1">Membrane</location>
        <topology evidence="1">Multi-pass membrane protein</topology>
    </subcellularLocation>
</comment>
<feature type="transmembrane region" description="Helical" evidence="10">
    <location>
        <begin position="236"/>
        <end position="254"/>
    </location>
</feature>
<evidence type="ECO:0000256" key="2">
    <source>
        <dbReference type="ARBA" id="ARBA00022448"/>
    </source>
</evidence>
<feature type="transmembrane region" description="Helical" evidence="10">
    <location>
        <begin position="335"/>
        <end position="359"/>
    </location>
</feature>
<evidence type="ECO:0000256" key="8">
    <source>
        <dbReference type="ARBA" id="ARBA00023214"/>
    </source>
</evidence>
<dbReference type="GO" id="GO:0005254">
    <property type="term" value="F:chloride channel activity"/>
    <property type="evidence" value="ECO:0007669"/>
    <property type="project" value="UniProtKB-KW"/>
</dbReference>
<keyword evidence="8" id="KW-0868">Chloride</keyword>
<dbReference type="InterPro" id="IPR046342">
    <property type="entry name" value="CBS_dom_sf"/>
</dbReference>
<keyword evidence="6 10" id="KW-0472">Membrane</keyword>
<dbReference type="SUPFAM" id="SSF81340">
    <property type="entry name" value="Clc chloride channel"/>
    <property type="match status" value="1"/>
</dbReference>
<dbReference type="PANTHER" id="PTHR43427:SF6">
    <property type="entry name" value="CHLORIDE CHANNEL PROTEIN CLC-E"/>
    <property type="match status" value="1"/>
</dbReference>
<keyword evidence="2" id="KW-0813">Transport</keyword>
<feature type="transmembrane region" description="Helical" evidence="10">
    <location>
        <begin position="371"/>
        <end position="392"/>
    </location>
</feature>
<feature type="transmembrane region" description="Helical" evidence="10">
    <location>
        <begin position="399"/>
        <end position="419"/>
    </location>
</feature>
<dbReference type="Pfam" id="PF00654">
    <property type="entry name" value="Voltage_CLC"/>
    <property type="match status" value="1"/>
</dbReference>
<dbReference type="Gene3D" id="1.10.3080.10">
    <property type="entry name" value="Clc chloride channel"/>
    <property type="match status" value="1"/>
</dbReference>
<feature type="transmembrane region" description="Helical" evidence="10">
    <location>
        <begin position="65"/>
        <end position="85"/>
    </location>
</feature>
<dbReference type="InterPro" id="IPR014743">
    <property type="entry name" value="Cl-channel_core"/>
</dbReference>
<protein>
    <submittedName>
        <fullName evidence="12">Chloride channel protein</fullName>
    </submittedName>
</protein>
<organism evidence="12">
    <name type="scientific">hydrothermal vent metagenome</name>
    <dbReference type="NCBI Taxonomy" id="652676"/>
    <lineage>
        <taxon>unclassified sequences</taxon>
        <taxon>metagenomes</taxon>
        <taxon>ecological metagenomes</taxon>
    </lineage>
</organism>
<dbReference type="GO" id="GO:0034707">
    <property type="term" value="C:chloride channel complex"/>
    <property type="evidence" value="ECO:0007669"/>
    <property type="project" value="UniProtKB-KW"/>
</dbReference>
<feature type="transmembrane region" description="Helical" evidence="10">
    <location>
        <begin position="18"/>
        <end position="36"/>
    </location>
</feature>
<evidence type="ECO:0000256" key="5">
    <source>
        <dbReference type="ARBA" id="ARBA00023065"/>
    </source>
</evidence>
<feature type="domain" description="CBS" evidence="11">
    <location>
        <begin position="454"/>
        <end position="513"/>
    </location>
</feature>
<dbReference type="SMART" id="SM00116">
    <property type="entry name" value="CBS"/>
    <property type="match status" value="2"/>
</dbReference>
<keyword evidence="5" id="KW-0406">Ion transport</keyword>
<dbReference type="InterPro" id="IPR050368">
    <property type="entry name" value="ClC-type_chloride_channel"/>
</dbReference>
<dbReference type="CDD" id="cd00400">
    <property type="entry name" value="Voltage_gated_ClC"/>
    <property type="match status" value="1"/>
</dbReference>
<keyword evidence="9" id="KW-0407">Ion channel</keyword>
<reference evidence="12" key="1">
    <citation type="submission" date="2018-06" db="EMBL/GenBank/DDBJ databases">
        <authorList>
            <person name="Zhirakovskaya E."/>
        </authorList>
    </citation>
    <scope>NUCLEOTIDE SEQUENCE</scope>
</reference>
<evidence type="ECO:0000256" key="9">
    <source>
        <dbReference type="ARBA" id="ARBA00023303"/>
    </source>
</evidence>
<dbReference type="InterPro" id="IPR001807">
    <property type="entry name" value="ClC"/>
</dbReference>
<evidence type="ECO:0000256" key="4">
    <source>
        <dbReference type="ARBA" id="ARBA00022989"/>
    </source>
</evidence>
<evidence type="ECO:0000313" key="12">
    <source>
        <dbReference type="EMBL" id="VAW40344.1"/>
    </source>
</evidence>
<dbReference type="AlphaFoldDB" id="A0A3B0W9G4"/>
<evidence type="ECO:0000256" key="7">
    <source>
        <dbReference type="ARBA" id="ARBA00023173"/>
    </source>
</evidence>
<dbReference type="Gene3D" id="3.10.580.10">
    <property type="entry name" value="CBS-domain"/>
    <property type="match status" value="1"/>
</dbReference>
<feature type="transmembrane region" description="Helical" evidence="10">
    <location>
        <begin position="160"/>
        <end position="185"/>
    </location>
</feature>
<evidence type="ECO:0000256" key="10">
    <source>
        <dbReference type="SAM" id="Phobius"/>
    </source>
</evidence>
<feature type="transmembrane region" description="Helical" evidence="10">
    <location>
        <begin position="197"/>
        <end position="216"/>
    </location>
</feature>
<accession>A0A3B0W9G4</accession>
<dbReference type="EMBL" id="UOEY01000100">
    <property type="protein sequence ID" value="VAW40344.1"/>
    <property type="molecule type" value="Genomic_DNA"/>
</dbReference>
<dbReference type="PROSITE" id="PS51371">
    <property type="entry name" value="CBS"/>
    <property type="match status" value="2"/>
</dbReference>
<dbReference type="PANTHER" id="PTHR43427">
    <property type="entry name" value="CHLORIDE CHANNEL PROTEIN CLC-E"/>
    <property type="match status" value="1"/>
</dbReference>